<dbReference type="Pfam" id="PF13972">
    <property type="entry name" value="TetR"/>
    <property type="match status" value="1"/>
</dbReference>
<dbReference type="Proteomes" id="UP000460157">
    <property type="component" value="Unassembled WGS sequence"/>
</dbReference>
<dbReference type="SUPFAM" id="SSF46689">
    <property type="entry name" value="Homeodomain-like"/>
    <property type="match status" value="1"/>
</dbReference>
<evidence type="ECO:0000313" key="6">
    <source>
        <dbReference type="Proteomes" id="UP000460157"/>
    </source>
</evidence>
<organism evidence="5 6">
    <name type="scientific">Nesterenkonia alkaliphila</name>
    <dbReference type="NCBI Taxonomy" id="1463631"/>
    <lineage>
        <taxon>Bacteria</taxon>
        <taxon>Bacillati</taxon>
        <taxon>Actinomycetota</taxon>
        <taxon>Actinomycetes</taxon>
        <taxon>Micrococcales</taxon>
        <taxon>Micrococcaceae</taxon>
        <taxon>Nesterenkonia</taxon>
    </lineage>
</organism>
<dbReference type="AlphaFoldDB" id="A0A7K1UKU8"/>
<dbReference type="InterPro" id="IPR025722">
    <property type="entry name" value="TetR"/>
</dbReference>
<dbReference type="OrthoDB" id="3196926at2"/>
<evidence type="ECO:0000256" key="1">
    <source>
        <dbReference type="ARBA" id="ARBA00023125"/>
    </source>
</evidence>
<dbReference type="Pfam" id="PF00440">
    <property type="entry name" value="TetR_N"/>
    <property type="match status" value="1"/>
</dbReference>
<evidence type="ECO:0000259" key="4">
    <source>
        <dbReference type="PROSITE" id="PS50977"/>
    </source>
</evidence>
<dbReference type="InterPro" id="IPR050109">
    <property type="entry name" value="HTH-type_TetR-like_transc_reg"/>
</dbReference>
<dbReference type="PROSITE" id="PS50977">
    <property type="entry name" value="HTH_TETR_2"/>
    <property type="match status" value="1"/>
</dbReference>
<feature type="region of interest" description="Disordered" evidence="3">
    <location>
        <begin position="1"/>
        <end position="43"/>
    </location>
</feature>
<gene>
    <name evidence="5" type="ORF">GNZ21_11380</name>
</gene>
<sequence>MNSNSASLGSQNPAPEHSESSLPALHAARSGNRRSTRSEATRTHILNTARNLFNEYGTAAVSTNRIAAELGMSPGNLYYHYAGKRDIIRDLLAEMIAQYAQHWEQGGAGDQVPGLDHLRQGMLHGSELAWRYRFFGRELVALLRADAELATAYRQAYQHRMAQWSAAAEQLVQLGLLQPQSPLPDLTAAVWLVTENWFTFLEITGEADRPDKVSRQLEVVYAVLEPHLTPAARQLWKDRDRDEA</sequence>
<feature type="compositionally biased region" description="Polar residues" evidence="3">
    <location>
        <begin position="1"/>
        <end position="13"/>
    </location>
</feature>
<keyword evidence="1 2" id="KW-0238">DNA-binding</keyword>
<name>A0A7K1UKU8_9MICC</name>
<proteinExistence type="predicted"/>
<feature type="domain" description="HTH tetR-type" evidence="4">
    <location>
        <begin position="39"/>
        <end position="99"/>
    </location>
</feature>
<dbReference type="RefSeq" id="WP_157324435.1">
    <property type="nucleotide sequence ID" value="NZ_BMFX01000014.1"/>
</dbReference>
<protein>
    <submittedName>
        <fullName evidence="5">TetR family transcriptional regulator</fullName>
    </submittedName>
</protein>
<dbReference type="EMBL" id="WRPM01000080">
    <property type="protein sequence ID" value="MVT26952.1"/>
    <property type="molecule type" value="Genomic_DNA"/>
</dbReference>
<comment type="caution">
    <text evidence="5">The sequence shown here is derived from an EMBL/GenBank/DDBJ whole genome shotgun (WGS) entry which is preliminary data.</text>
</comment>
<dbReference type="GO" id="GO:0000976">
    <property type="term" value="F:transcription cis-regulatory region binding"/>
    <property type="evidence" value="ECO:0007669"/>
    <property type="project" value="TreeGrafter"/>
</dbReference>
<dbReference type="Gene3D" id="1.10.357.10">
    <property type="entry name" value="Tetracycline Repressor, domain 2"/>
    <property type="match status" value="1"/>
</dbReference>
<dbReference type="InterPro" id="IPR001647">
    <property type="entry name" value="HTH_TetR"/>
</dbReference>
<evidence type="ECO:0000256" key="3">
    <source>
        <dbReference type="SAM" id="MobiDB-lite"/>
    </source>
</evidence>
<dbReference type="PANTHER" id="PTHR30055:SF223">
    <property type="entry name" value="HTH-TYPE TRANSCRIPTIONAL REGULATOR UIDR"/>
    <property type="match status" value="1"/>
</dbReference>
<accession>A0A7K1UKU8</accession>
<keyword evidence="6" id="KW-1185">Reference proteome</keyword>
<dbReference type="InterPro" id="IPR009057">
    <property type="entry name" value="Homeodomain-like_sf"/>
</dbReference>
<feature type="DNA-binding region" description="H-T-H motif" evidence="2">
    <location>
        <begin position="62"/>
        <end position="81"/>
    </location>
</feature>
<evidence type="ECO:0000256" key="2">
    <source>
        <dbReference type="PROSITE-ProRule" id="PRU00335"/>
    </source>
</evidence>
<evidence type="ECO:0000313" key="5">
    <source>
        <dbReference type="EMBL" id="MVT26952.1"/>
    </source>
</evidence>
<reference evidence="5 6" key="1">
    <citation type="submission" date="2019-12" db="EMBL/GenBank/DDBJ databases">
        <title>Nesterenkonia muleiensis sp. nov., a novel actinobacterium isolated from sap of Populus euphratica.</title>
        <authorList>
            <person name="Wang R."/>
        </authorList>
    </citation>
    <scope>NUCLEOTIDE SEQUENCE [LARGE SCALE GENOMIC DNA]</scope>
    <source>
        <strain evidence="5 6">F10</strain>
    </source>
</reference>
<dbReference type="GO" id="GO:0003700">
    <property type="term" value="F:DNA-binding transcription factor activity"/>
    <property type="evidence" value="ECO:0007669"/>
    <property type="project" value="TreeGrafter"/>
</dbReference>
<dbReference type="PANTHER" id="PTHR30055">
    <property type="entry name" value="HTH-TYPE TRANSCRIPTIONAL REGULATOR RUTR"/>
    <property type="match status" value="1"/>
</dbReference>
<dbReference type="PRINTS" id="PR00455">
    <property type="entry name" value="HTHTETR"/>
</dbReference>